<feature type="repeat" description="ANK" evidence="5">
    <location>
        <begin position="37"/>
        <end position="61"/>
    </location>
</feature>
<dbReference type="GO" id="GO:0051015">
    <property type="term" value="F:actin filament binding"/>
    <property type="evidence" value="ECO:0007669"/>
    <property type="project" value="TreeGrafter"/>
</dbReference>
<dbReference type="SUPFAM" id="SSF48403">
    <property type="entry name" value="Ankyrin repeat"/>
    <property type="match status" value="1"/>
</dbReference>
<dbReference type="SMART" id="SM00248">
    <property type="entry name" value="ANK"/>
    <property type="match status" value="3"/>
</dbReference>
<keyword evidence="4 5" id="KW-0040">ANK repeat</keyword>
<dbReference type="GO" id="GO:0032420">
    <property type="term" value="C:stereocilium"/>
    <property type="evidence" value="ECO:0007669"/>
    <property type="project" value="UniProtKB-SubCell"/>
</dbReference>
<dbReference type="EMBL" id="JAODUO010000142">
    <property type="protein sequence ID" value="KAK2188137.1"/>
    <property type="molecule type" value="Genomic_DNA"/>
</dbReference>
<feature type="chain" id="PRO_5041987572" description="ANK_REP_REGION domain-containing protein" evidence="6">
    <location>
        <begin position="24"/>
        <end position="176"/>
    </location>
</feature>
<keyword evidence="8" id="KW-1185">Reference proteome</keyword>
<dbReference type="PROSITE" id="PS50297">
    <property type="entry name" value="ANK_REP_REGION"/>
    <property type="match status" value="2"/>
</dbReference>
<evidence type="ECO:0000256" key="5">
    <source>
        <dbReference type="PROSITE-ProRule" id="PRU00023"/>
    </source>
</evidence>
<name>A0AAD9P4S3_RIDPI</name>
<organism evidence="7 8">
    <name type="scientific">Ridgeia piscesae</name>
    <name type="common">Tubeworm</name>
    <dbReference type="NCBI Taxonomy" id="27915"/>
    <lineage>
        <taxon>Eukaryota</taxon>
        <taxon>Metazoa</taxon>
        <taxon>Spiralia</taxon>
        <taxon>Lophotrochozoa</taxon>
        <taxon>Annelida</taxon>
        <taxon>Polychaeta</taxon>
        <taxon>Sedentaria</taxon>
        <taxon>Canalipalpata</taxon>
        <taxon>Sabellida</taxon>
        <taxon>Siboglinidae</taxon>
        <taxon>Ridgeia</taxon>
    </lineage>
</organism>
<dbReference type="GO" id="GO:0007605">
    <property type="term" value="P:sensory perception of sound"/>
    <property type="evidence" value="ECO:0007669"/>
    <property type="project" value="UniProtKB-KW"/>
</dbReference>
<comment type="caution">
    <text evidence="7">The sequence shown here is derived from an EMBL/GenBank/DDBJ whole genome shotgun (WGS) entry which is preliminary data.</text>
</comment>
<keyword evidence="2" id="KW-0677">Repeat</keyword>
<feature type="signal peptide" evidence="6">
    <location>
        <begin position="1"/>
        <end position="23"/>
    </location>
</feature>
<keyword evidence="6" id="KW-0732">Signal</keyword>
<dbReference type="Proteomes" id="UP001209878">
    <property type="component" value="Unassembled WGS sequence"/>
</dbReference>
<evidence type="ECO:0000256" key="3">
    <source>
        <dbReference type="ARBA" id="ARBA00022740"/>
    </source>
</evidence>
<evidence type="ECO:0000313" key="7">
    <source>
        <dbReference type="EMBL" id="KAK2188137.1"/>
    </source>
</evidence>
<feature type="repeat" description="ANK" evidence="5">
    <location>
        <begin position="105"/>
        <end position="137"/>
    </location>
</feature>
<comment type="subcellular location">
    <subcellularLocation>
        <location evidence="1">Cell projection</location>
        <location evidence="1">Stereocilium</location>
    </subcellularLocation>
</comment>
<keyword evidence="3" id="KW-1009">Hearing</keyword>
<dbReference type="PANTHER" id="PTHR24153">
    <property type="entry name" value="ESPIN"/>
    <property type="match status" value="1"/>
</dbReference>
<accession>A0AAD9P4S3</accession>
<protein>
    <recommendedName>
        <fullName evidence="9">ANK_REP_REGION domain-containing protein</fullName>
    </recommendedName>
</protein>
<evidence type="ECO:0000256" key="2">
    <source>
        <dbReference type="ARBA" id="ARBA00022737"/>
    </source>
</evidence>
<reference evidence="7" key="1">
    <citation type="journal article" date="2023" name="Mol. Biol. Evol.">
        <title>Third-Generation Sequencing Reveals the Adaptive Role of the Epigenome in Three Deep-Sea Polychaetes.</title>
        <authorList>
            <person name="Perez M."/>
            <person name="Aroh O."/>
            <person name="Sun Y."/>
            <person name="Lan Y."/>
            <person name="Juniper S.K."/>
            <person name="Young C.R."/>
            <person name="Angers B."/>
            <person name="Qian P.Y."/>
        </authorList>
    </citation>
    <scope>NUCLEOTIDE SEQUENCE</scope>
    <source>
        <strain evidence="7">R07B-5</strain>
    </source>
</reference>
<evidence type="ECO:0000256" key="1">
    <source>
        <dbReference type="ARBA" id="ARBA00004645"/>
    </source>
</evidence>
<dbReference type="InterPro" id="IPR036770">
    <property type="entry name" value="Ankyrin_rpt-contain_sf"/>
</dbReference>
<dbReference type="PANTHER" id="PTHR24153:SF8">
    <property type="entry name" value="FORKED, ISOFORM F"/>
    <property type="match status" value="1"/>
</dbReference>
<dbReference type="PROSITE" id="PS50088">
    <property type="entry name" value="ANK_REPEAT"/>
    <property type="match status" value="2"/>
</dbReference>
<evidence type="ECO:0008006" key="9">
    <source>
        <dbReference type="Google" id="ProtNLM"/>
    </source>
</evidence>
<dbReference type="Gene3D" id="1.25.40.20">
    <property type="entry name" value="Ankyrin repeat-containing domain"/>
    <property type="match status" value="1"/>
</dbReference>
<dbReference type="InterPro" id="IPR052420">
    <property type="entry name" value="Espin/Espin-like"/>
</dbReference>
<dbReference type="Pfam" id="PF13637">
    <property type="entry name" value="Ank_4"/>
    <property type="match status" value="1"/>
</dbReference>
<proteinExistence type="predicted"/>
<evidence type="ECO:0000256" key="4">
    <source>
        <dbReference type="ARBA" id="ARBA00023043"/>
    </source>
</evidence>
<dbReference type="InterPro" id="IPR002110">
    <property type="entry name" value="Ankyrin_rpt"/>
</dbReference>
<dbReference type="GO" id="GO:0051017">
    <property type="term" value="P:actin filament bundle assembly"/>
    <property type="evidence" value="ECO:0007669"/>
    <property type="project" value="TreeGrafter"/>
</dbReference>
<evidence type="ECO:0000256" key="6">
    <source>
        <dbReference type="SAM" id="SignalP"/>
    </source>
</evidence>
<dbReference type="Pfam" id="PF00023">
    <property type="entry name" value="Ank"/>
    <property type="match status" value="1"/>
</dbReference>
<dbReference type="AlphaFoldDB" id="A0AAD9P4S3"/>
<gene>
    <name evidence="7" type="ORF">NP493_143g02004</name>
</gene>
<evidence type="ECO:0000313" key="8">
    <source>
        <dbReference type="Proteomes" id="UP001209878"/>
    </source>
</evidence>
<sequence length="176" mass="19316">MAPYSCYNLIVLCVSHVIISCLTLNNCSRLINSQTCAGVTATYLAAQQGHLEVLRYLVEEGGASLKILCHDRRSCLQAAAQTGQLETIQWLVTCKKLDVNDRDFDGATALHFAVGQGHAEVVEWLLQNGGKMTRDSTGGTLLHTAVEQGHLKSDEDEESVICPQCECHVIQLMWVE</sequence>
<dbReference type="GO" id="GO:0005737">
    <property type="term" value="C:cytoplasm"/>
    <property type="evidence" value="ECO:0007669"/>
    <property type="project" value="TreeGrafter"/>
</dbReference>